<protein>
    <submittedName>
        <fullName evidence="1">Putative capsular polysaccharide synthesis protein</fullName>
    </submittedName>
</protein>
<evidence type="ECO:0000313" key="1">
    <source>
        <dbReference type="EMBL" id="TCW35120.1"/>
    </source>
</evidence>
<sequence>MKLTLEQARQRLYTWHTRHKNQRSIAALEAHLATQEPALLVHQMGRAGSMTTVNTLRAAGLTMPVFHTHWLNPANIRKRLDRFAGVADRRMPLNVRVARRVGEELQRHGPRHRPWHLVTVFREPVARNLSVYFLSIEEFIPDFFARHARGELDDAEILATFLERFPHEEPVRWFDEEIRDTFGIDVYAHPFPAGQGYQIVRAPGIELLLIKVERLNDCYAPAFAEFLGVDIPGLEQTHVTEEDPAYSMYKDFIANVRLPADYLDRLYDTAFARHFYGEAEIARLRHKWGGDD</sequence>
<gene>
    <name evidence="1" type="ORF">EDC29_10759</name>
</gene>
<dbReference type="InterPro" id="IPR018831">
    <property type="entry name" value="Uncharacterised_NKWYS"/>
</dbReference>
<dbReference type="Proteomes" id="UP000295247">
    <property type="component" value="Unassembled WGS sequence"/>
</dbReference>
<reference evidence="1 2" key="1">
    <citation type="submission" date="2019-03" db="EMBL/GenBank/DDBJ databases">
        <title>Genomic Encyclopedia of Type Strains, Phase IV (KMG-IV): sequencing the most valuable type-strain genomes for metagenomic binning, comparative biology and taxonomic classification.</title>
        <authorList>
            <person name="Goeker M."/>
        </authorList>
    </citation>
    <scope>NUCLEOTIDE SEQUENCE [LARGE SCALE GENOMIC DNA]</scope>
    <source>
        <strain evidence="1 2">DSM 203</strain>
    </source>
</reference>
<evidence type="ECO:0000313" key="2">
    <source>
        <dbReference type="Proteomes" id="UP000295247"/>
    </source>
</evidence>
<dbReference type="Pfam" id="PF10364">
    <property type="entry name" value="NKWYS"/>
    <property type="match status" value="1"/>
</dbReference>
<dbReference type="AlphaFoldDB" id="A0A4V2W9E5"/>
<name>A0A4V2W9E5_MARGR</name>
<dbReference type="EMBL" id="SMDC01000007">
    <property type="protein sequence ID" value="TCW35120.1"/>
    <property type="molecule type" value="Genomic_DNA"/>
</dbReference>
<organism evidence="1 2">
    <name type="scientific">Marichromatium gracile</name>
    <name type="common">Chromatium gracile</name>
    <dbReference type="NCBI Taxonomy" id="1048"/>
    <lineage>
        <taxon>Bacteria</taxon>
        <taxon>Pseudomonadati</taxon>
        <taxon>Pseudomonadota</taxon>
        <taxon>Gammaproteobacteria</taxon>
        <taxon>Chromatiales</taxon>
        <taxon>Chromatiaceae</taxon>
        <taxon>Marichromatium</taxon>
    </lineage>
</organism>
<comment type="caution">
    <text evidence="1">The sequence shown here is derived from an EMBL/GenBank/DDBJ whole genome shotgun (WGS) entry which is preliminary data.</text>
</comment>
<accession>A0A4V2W9E5</accession>
<dbReference type="RefSeq" id="WP_165913495.1">
    <property type="nucleotide sequence ID" value="NZ_NRRH01000004.1"/>
</dbReference>
<proteinExistence type="predicted"/>